<organism evidence="6 7">
    <name type="scientific">Kosakonia arachidis</name>
    <dbReference type="NCBI Taxonomy" id="551989"/>
    <lineage>
        <taxon>Bacteria</taxon>
        <taxon>Pseudomonadati</taxon>
        <taxon>Pseudomonadota</taxon>
        <taxon>Gammaproteobacteria</taxon>
        <taxon>Enterobacterales</taxon>
        <taxon>Enterobacteriaceae</taxon>
        <taxon>Kosakonia</taxon>
    </lineage>
</organism>
<evidence type="ECO:0000256" key="2">
    <source>
        <dbReference type="ARBA" id="ARBA00023015"/>
    </source>
</evidence>
<dbReference type="InterPro" id="IPR005119">
    <property type="entry name" value="LysR_subst-bd"/>
</dbReference>
<dbReference type="PROSITE" id="PS50931">
    <property type="entry name" value="HTH_LYSR"/>
    <property type="match status" value="1"/>
</dbReference>
<dbReference type="PANTHER" id="PTHR30537">
    <property type="entry name" value="HTH-TYPE TRANSCRIPTIONAL REGULATOR"/>
    <property type="match status" value="1"/>
</dbReference>
<reference evidence="7" key="1">
    <citation type="submission" date="2016-10" db="EMBL/GenBank/DDBJ databases">
        <authorList>
            <person name="Varghese N."/>
            <person name="Submissions S."/>
        </authorList>
    </citation>
    <scope>NUCLEOTIDE SEQUENCE [LARGE SCALE GENOMIC DNA]</scope>
    <source>
        <strain evidence="7">Ah-143</strain>
    </source>
</reference>
<protein>
    <submittedName>
        <fullName evidence="6">DNA-binding transcriptional regulator, LysR family</fullName>
    </submittedName>
</protein>
<evidence type="ECO:0000259" key="5">
    <source>
        <dbReference type="PROSITE" id="PS50931"/>
    </source>
</evidence>
<dbReference type="AlphaFoldDB" id="A0A1I6ZZD0"/>
<dbReference type="PANTHER" id="PTHR30537:SF5">
    <property type="entry name" value="HTH-TYPE TRANSCRIPTIONAL ACTIVATOR TTDR-RELATED"/>
    <property type="match status" value="1"/>
</dbReference>
<dbReference type="SUPFAM" id="SSF53850">
    <property type="entry name" value="Periplasmic binding protein-like II"/>
    <property type="match status" value="1"/>
</dbReference>
<dbReference type="InterPro" id="IPR058163">
    <property type="entry name" value="LysR-type_TF_proteobact-type"/>
</dbReference>
<dbReference type="GO" id="GO:0003700">
    <property type="term" value="F:DNA-binding transcription factor activity"/>
    <property type="evidence" value="ECO:0007669"/>
    <property type="project" value="InterPro"/>
</dbReference>
<evidence type="ECO:0000256" key="3">
    <source>
        <dbReference type="ARBA" id="ARBA00023125"/>
    </source>
</evidence>
<keyword evidence="4" id="KW-0804">Transcription</keyword>
<feature type="domain" description="HTH lysR-type" evidence="5">
    <location>
        <begin position="1"/>
        <end position="60"/>
    </location>
</feature>
<keyword evidence="7" id="KW-1185">Reference proteome</keyword>
<dbReference type="Gene3D" id="3.40.190.290">
    <property type="match status" value="1"/>
</dbReference>
<dbReference type="RefSeq" id="WP_090120441.1">
    <property type="nucleotide sequence ID" value="NZ_CP045300.1"/>
</dbReference>
<evidence type="ECO:0000313" key="7">
    <source>
        <dbReference type="Proteomes" id="UP000199187"/>
    </source>
</evidence>
<dbReference type="Pfam" id="PF00126">
    <property type="entry name" value="HTH_1"/>
    <property type="match status" value="1"/>
</dbReference>
<keyword evidence="2" id="KW-0805">Transcription regulation</keyword>
<dbReference type="Proteomes" id="UP000199187">
    <property type="component" value="Unassembled WGS sequence"/>
</dbReference>
<evidence type="ECO:0000256" key="1">
    <source>
        <dbReference type="ARBA" id="ARBA00009437"/>
    </source>
</evidence>
<dbReference type="GO" id="GO:0003677">
    <property type="term" value="F:DNA binding"/>
    <property type="evidence" value="ECO:0007669"/>
    <property type="project" value="UniProtKB-KW"/>
</dbReference>
<evidence type="ECO:0000256" key="4">
    <source>
        <dbReference type="ARBA" id="ARBA00023163"/>
    </source>
</evidence>
<dbReference type="EMBL" id="FPAU01000001">
    <property type="protein sequence ID" value="SFT68009.1"/>
    <property type="molecule type" value="Genomic_DNA"/>
</dbReference>
<sequence length="295" mass="32188">MNNKLNAIATFLRVAEAGSFSAAARQTGVKQSAVSQQIAALEAELGVVLLHRTTRAMALTEQGERYRRDMTPLLDAMREAEINLNPAGQHWQGRVHVQLPSGLGRLFLPHLLALQKAHPELHLELSFDDRIADLVSEGVDVALRLASEPPESHAVRVLGRIAAALYAAPEFDHIHSVDELILKPHVRFSGIALDAPLRLVSGDETIKLMVNTVFRANTSEGLLQAILAGIGVGGMQLPLAAEAVQSGLLVPVLPAWRLPDRFLYAVFPDARFIPQRVRSVVEVIKQLLSQMAEIC</sequence>
<keyword evidence="3 6" id="KW-0238">DNA-binding</keyword>
<dbReference type="Pfam" id="PF03466">
    <property type="entry name" value="LysR_substrate"/>
    <property type="match status" value="1"/>
</dbReference>
<evidence type="ECO:0000313" key="6">
    <source>
        <dbReference type="EMBL" id="SFT68009.1"/>
    </source>
</evidence>
<gene>
    <name evidence="6" type="ORF">SAMN05192562_1011464</name>
</gene>
<dbReference type="InterPro" id="IPR036388">
    <property type="entry name" value="WH-like_DNA-bd_sf"/>
</dbReference>
<dbReference type="SUPFAM" id="SSF46785">
    <property type="entry name" value="Winged helix' DNA-binding domain"/>
    <property type="match status" value="1"/>
</dbReference>
<dbReference type="CDD" id="cd08422">
    <property type="entry name" value="PBP2_CrgA_like"/>
    <property type="match status" value="1"/>
</dbReference>
<dbReference type="PRINTS" id="PR00039">
    <property type="entry name" value="HTHLYSR"/>
</dbReference>
<proteinExistence type="inferred from homology"/>
<dbReference type="InterPro" id="IPR000847">
    <property type="entry name" value="LysR_HTH_N"/>
</dbReference>
<dbReference type="Gene3D" id="1.10.10.10">
    <property type="entry name" value="Winged helix-like DNA-binding domain superfamily/Winged helix DNA-binding domain"/>
    <property type="match status" value="1"/>
</dbReference>
<dbReference type="FunFam" id="1.10.10.10:FF:000001">
    <property type="entry name" value="LysR family transcriptional regulator"/>
    <property type="match status" value="1"/>
</dbReference>
<dbReference type="InterPro" id="IPR036390">
    <property type="entry name" value="WH_DNA-bd_sf"/>
</dbReference>
<accession>A0A1I6ZZD0</accession>
<comment type="similarity">
    <text evidence="1">Belongs to the LysR transcriptional regulatory family.</text>
</comment>
<dbReference type="OrthoDB" id="8885940at2"/>
<name>A0A1I6ZZD0_9ENTR</name>